<protein>
    <submittedName>
        <fullName evidence="1">Uncharacterized protein</fullName>
    </submittedName>
</protein>
<proteinExistence type="predicted"/>
<organism evidence="1 2">
    <name type="scientific">Holospora undulata HU1</name>
    <dbReference type="NCBI Taxonomy" id="1321371"/>
    <lineage>
        <taxon>Bacteria</taxon>
        <taxon>Pseudomonadati</taxon>
        <taxon>Pseudomonadota</taxon>
        <taxon>Alphaproteobacteria</taxon>
        <taxon>Holosporales</taxon>
        <taxon>Holosporaceae</taxon>
        <taxon>Holospora</taxon>
    </lineage>
</organism>
<dbReference type="Proteomes" id="UP000026922">
    <property type="component" value="Unassembled WGS sequence"/>
</dbReference>
<dbReference type="EMBL" id="ARPM03000027">
    <property type="protein sequence ID" value="ETZ05502.1"/>
    <property type="molecule type" value="Genomic_DNA"/>
</dbReference>
<sequence>MRGRASQSYILSDCRQASRRVEGIDAQNILEDKERNTNQIVDEEMKNNIIWILYLNQYKKVTIMFFLHVWLRVIFSQ</sequence>
<gene>
    <name evidence="1" type="ORF">K737_300049</name>
</gene>
<evidence type="ECO:0000313" key="1">
    <source>
        <dbReference type="EMBL" id="ETZ05502.1"/>
    </source>
</evidence>
<evidence type="ECO:0000313" key="2">
    <source>
        <dbReference type="Proteomes" id="UP000026922"/>
    </source>
</evidence>
<keyword evidence="2" id="KW-1185">Reference proteome</keyword>
<accession>A0A061JIK0</accession>
<dbReference type="AlphaFoldDB" id="A0A061JIK0"/>
<reference evidence="1 2" key="1">
    <citation type="journal article" date="2013" name="Genome Announc.">
        <title>Draft Genome Sequence of Holospora undulata Strain HU1, a Micronucleus-Specific Symbiont of the Ciliate Paramecium caudatum.</title>
        <authorList>
            <person name="Dohra H."/>
            <person name="Suzuki H."/>
            <person name="Suzuki T."/>
            <person name="Tanaka K."/>
            <person name="Fujishima M."/>
        </authorList>
    </citation>
    <scope>NUCLEOTIDE SEQUENCE [LARGE SCALE GENOMIC DNA]</scope>
    <source>
        <strain evidence="1 2">HU1</strain>
    </source>
</reference>
<comment type="caution">
    <text evidence="1">The sequence shown here is derived from an EMBL/GenBank/DDBJ whole genome shotgun (WGS) entry which is preliminary data.</text>
</comment>
<name>A0A061JIK0_9PROT</name>